<evidence type="ECO:0000256" key="2">
    <source>
        <dbReference type="SAM" id="MobiDB-lite"/>
    </source>
</evidence>
<dbReference type="SUPFAM" id="SSF54518">
    <property type="entry name" value="Tubby C-terminal domain-like"/>
    <property type="match status" value="1"/>
</dbReference>
<dbReference type="PRINTS" id="PR01573">
    <property type="entry name" value="SUPERTUBBY"/>
</dbReference>
<name>A0A7S1M9R3_NEODS</name>
<feature type="compositionally biased region" description="Low complexity" evidence="2">
    <location>
        <begin position="42"/>
        <end position="63"/>
    </location>
</feature>
<feature type="region of interest" description="Disordered" evidence="2">
    <location>
        <begin position="1"/>
        <end position="66"/>
    </location>
</feature>
<feature type="domain" description="Tubby C-terminal" evidence="3">
    <location>
        <begin position="150"/>
        <end position="388"/>
    </location>
</feature>
<dbReference type="InterPro" id="IPR025659">
    <property type="entry name" value="Tubby-like_C"/>
</dbReference>
<dbReference type="PANTHER" id="PTHR16517">
    <property type="entry name" value="TUBBY-RELATED"/>
    <property type="match status" value="1"/>
</dbReference>
<protein>
    <recommendedName>
        <fullName evidence="3">Tubby C-terminal domain-containing protein</fullName>
    </recommendedName>
</protein>
<sequence length="393" mass="42886">MSDTLQKRQASAGRGRGRGGGGASAMTINLNRPAAFSANAMQQPQQGGNTGTNTATASPAPSQMPSQANLLGQPYLNSSSMLGRTQSSMVAARPSQEQQQQQNARRVQQQLEAFGIAALVAPDGGTAEDEAQLRAHGFAEEQMVEGKLADVVPRRGLLKCSVVRTRTGVISTTQRFHMFVEGGDKFVLAGRKRANKQTSNFLMSRDRDDLERESDHFHGKVRANFAGTDFVIYDHGDAPEKTGGDPARTRIELGAVLYETNIAGTKGPRKMTVILPKPGKDGKPEVFQPKGENDGIVAAYRADPSSDRFYVLVNKEPKWNEQLRSYQLNFNGRVSKASVKNFQLVERGNQNRIVMQFGKRDDDRFSCDFQAPLSATQAFAIALTAFDNKIACE</sequence>
<gene>
    <name evidence="4" type="ORF">NDES1114_LOCUS19511</name>
</gene>
<evidence type="ECO:0000259" key="3">
    <source>
        <dbReference type="Pfam" id="PF01167"/>
    </source>
</evidence>
<dbReference type="PANTHER" id="PTHR16517:SF7">
    <property type="entry name" value="PROTEIN KING TUBBY"/>
    <property type="match status" value="1"/>
</dbReference>
<comment type="similarity">
    <text evidence="1">Belongs to the TUB family.</text>
</comment>
<evidence type="ECO:0000256" key="1">
    <source>
        <dbReference type="ARBA" id="ARBA00007129"/>
    </source>
</evidence>
<organism evidence="4">
    <name type="scientific">Neobodo designis</name>
    <name type="common">Flagellated protozoan</name>
    <name type="synonym">Bodo designis</name>
    <dbReference type="NCBI Taxonomy" id="312471"/>
    <lineage>
        <taxon>Eukaryota</taxon>
        <taxon>Discoba</taxon>
        <taxon>Euglenozoa</taxon>
        <taxon>Kinetoplastea</taxon>
        <taxon>Metakinetoplastina</taxon>
        <taxon>Neobodonida</taxon>
        <taxon>Neobodo</taxon>
    </lineage>
</organism>
<dbReference type="AlphaFoldDB" id="A0A7S1M9R3"/>
<proteinExistence type="inferred from homology"/>
<dbReference type="Pfam" id="PF01167">
    <property type="entry name" value="Tub"/>
    <property type="match status" value="1"/>
</dbReference>
<accession>A0A7S1M9R3</accession>
<dbReference type="InterPro" id="IPR000007">
    <property type="entry name" value="Tubby_C"/>
</dbReference>
<dbReference type="Gene3D" id="3.20.90.10">
    <property type="entry name" value="Tubby Protein, Chain A"/>
    <property type="match status" value="1"/>
</dbReference>
<reference evidence="4" key="1">
    <citation type="submission" date="2021-01" db="EMBL/GenBank/DDBJ databases">
        <authorList>
            <person name="Corre E."/>
            <person name="Pelletier E."/>
            <person name="Niang G."/>
            <person name="Scheremetjew M."/>
            <person name="Finn R."/>
            <person name="Kale V."/>
            <person name="Holt S."/>
            <person name="Cochrane G."/>
            <person name="Meng A."/>
            <person name="Brown T."/>
            <person name="Cohen L."/>
        </authorList>
    </citation>
    <scope>NUCLEOTIDE SEQUENCE</scope>
    <source>
        <strain evidence="4">CCAP 1951/1</strain>
    </source>
</reference>
<evidence type="ECO:0000313" key="4">
    <source>
        <dbReference type="EMBL" id="CAD9125256.1"/>
    </source>
</evidence>
<dbReference type="EMBL" id="HBGF01029414">
    <property type="protein sequence ID" value="CAD9125256.1"/>
    <property type="molecule type" value="Transcribed_RNA"/>
</dbReference>